<evidence type="ECO:0000256" key="1">
    <source>
        <dbReference type="SAM" id="MobiDB-lite"/>
    </source>
</evidence>
<gene>
    <name evidence="2" type="ORF">MSHO_17590</name>
</gene>
<feature type="region of interest" description="Disordered" evidence="1">
    <location>
        <begin position="1"/>
        <end position="35"/>
    </location>
</feature>
<organism evidence="2 3">
    <name type="scientific">Mycobacterium shottsii</name>
    <dbReference type="NCBI Taxonomy" id="133549"/>
    <lineage>
        <taxon>Bacteria</taxon>
        <taxon>Bacillati</taxon>
        <taxon>Actinomycetota</taxon>
        <taxon>Actinomycetes</taxon>
        <taxon>Mycobacteriales</taxon>
        <taxon>Mycobacteriaceae</taxon>
        <taxon>Mycobacterium</taxon>
        <taxon>Mycobacterium ulcerans group</taxon>
    </lineage>
</organism>
<dbReference type="EMBL" id="AP022572">
    <property type="protein sequence ID" value="BBX56414.1"/>
    <property type="molecule type" value="Genomic_DNA"/>
</dbReference>
<evidence type="ECO:0000313" key="2">
    <source>
        <dbReference type="EMBL" id="BBX56414.1"/>
    </source>
</evidence>
<accession>A0A7I7L9B9</accession>
<proteinExistence type="predicted"/>
<reference evidence="2 3" key="1">
    <citation type="journal article" date="2019" name="Emerg. Microbes Infect.">
        <title>Comprehensive subspecies identification of 175 nontuberculous mycobacteria species based on 7547 genomic profiles.</title>
        <authorList>
            <person name="Matsumoto Y."/>
            <person name="Kinjo T."/>
            <person name="Motooka D."/>
            <person name="Nabeya D."/>
            <person name="Jung N."/>
            <person name="Uechi K."/>
            <person name="Horii T."/>
            <person name="Iida T."/>
            <person name="Fujita J."/>
            <person name="Nakamura S."/>
        </authorList>
    </citation>
    <scope>NUCLEOTIDE SEQUENCE [LARGE SCALE GENOMIC DNA]</scope>
    <source>
        <strain evidence="2 3">JCM 12657</strain>
    </source>
</reference>
<sequence>MRTVTPGVPVWGKHPGKLTAQPGGCQAGAVHPGHRSFRRQETIVARPNPDRADLLGSSLSAVRAGGAVIAIGAGGPIT</sequence>
<dbReference type="AlphaFoldDB" id="A0A7I7L9B9"/>
<keyword evidence="3" id="KW-1185">Reference proteome</keyword>
<name>A0A7I7L9B9_9MYCO</name>
<evidence type="ECO:0000313" key="3">
    <source>
        <dbReference type="Proteomes" id="UP000467164"/>
    </source>
</evidence>
<dbReference type="KEGG" id="msho:MSHO_17590"/>
<dbReference type="Proteomes" id="UP000467164">
    <property type="component" value="Chromosome"/>
</dbReference>
<protein>
    <submittedName>
        <fullName evidence="2">Uncharacterized protein</fullName>
    </submittedName>
</protein>